<keyword evidence="3" id="KW-1185">Reference proteome</keyword>
<proteinExistence type="predicted"/>
<dbReference type="EMBL" id="JBCGBO010000001">
    <property type="protein sequence ID" value="KAK9229658.1"/>
    <property type="molecule type" value="Genomic_DNA"/>
</dbReference>
<name>A0AAP0N145_9ROSI</name>
<dbReference type="AlphaFoldDB" id="A0AAP0N145"/>
<evidence type="ECO:0000313" key="2">
    <source>
        <dbReference type="EMBL" id="KAK9229658.1"/>
    </source>
</evidence>
<feature type="compositionally biased region" description="Acidic residues" evidence="1">
    <location>
        <begin position="1"/>
        <end position="12"/>
    </location>
</feature>
<comment type="caution">
    <text evidence="2">The sequence shown here is derived from an EMBL/GenBank/DDBJ whole genome shotgun (WGS) entry which is preliminary data.</text>
</comment>
<evidence type="ECO:0000256" key="1">
    <source>
        <dbReference type="SAM" id="MobiDB-lite"/>
    </source>
</evidence>
<sequence>MIENENEDDLEVGSEIGEGLSPMSMDQGQTKSFKRKWATSTDLLVGNLEKFAYIFQDVMEKSNQNVNNLLGKLSNESINSKVVANMLIKMNLLLHQRVRVQKMLLKQPEHAEIFRTMRNDEERKEFLEELILGGNDD</sequence>
<reference evidence="2 3" key="1">
    <citation type="submission" date="2024-05" db="EMBL/GenBank/DDBJ databases">
        <title>Haplotype-resolved chromosome-level genome assembly of Huyou (Citrus changshanensis).</title>
        <authorList>
            <person name="Miao C."/>
            <person name="Chen W."/>
            <person name="Wu Y."/>
            <person name="Wang L."/>
            <person name="Zhao S."/>
            <person name="Grierson D."/>
            <person name="Xu C."/>
            <person name="Chen K."/>
        </authorList>
    </citation>
    <scope>NUCLEOTIDE SEQUENCE [LARGE SCALE GENOMIC DNA]</scope>
    <source>
        <strain evidence="2">01-14</strain>
        <tissue evidence="2">Leaf</tissue>
    </source>
</reference>
<protein>
    <submittedName>
        <fullName evidence="2">Uncharacterized protein</fullName>
    </submittedName>
</protein>
<gene>
    <name evidence="2" type="ORF">WN944_022622</name>
</gene>
<accession>A0AAP0N145</accession>
<dbReference type="Proteomes" id="UP001428341">
    <property type="component" value="Unassembled WGS sequence"/>
</dbReference>
<evidence type="ECO:0000313" key="3">
    <source>
        <dbReference type="Proteomes" id="UP001428341"/>
    </source>
</evidence>
<feature type="region of interest" description="Disordered" evidence="1">
    <location>
        <begin position="1"/>
        <end position="28"/>
    </location>
</feature>
<organism evidence="2 3">
    <name type="scientific">Citrus x changshan-huyou</name>
    <dbReference type="NCBI Taxonomy" id="2935761"/>
    <lineage>
        <taxon>Eukaryota</taxon>
        <taxon>Viridiplantae</taxon>
        <taxon>Streptophyta</taxon>
        <taxon>Embryophyta</taxon>
        <taxon>Tracheophyta</taxon>
        <taxon>Spermatophyta</taxon>
        <taxon>Magnoliopsida</taxon>
        <taxon>eudicotyledons</taxon>
        <taxon>Gunneridae</taxon>
        <taxon>Pentapetalae</taxon>
        <taxon>rosids</taxon>
        <taxon>malvids</taxon>
        <taxon>Sapindales</taxon>
        <taxon>Rutaceae</taxon>
        <taxon>Aurantioideae</taxon>
        <taxon>Citrus</taxon>
    </lineage>
</organism>